<evidence type="ECO:0000256" key="7">
    <source>
        <dbReference type="ARBA" id="ARBA00023242"/>
    </source>
</evidence>
<dbReference type="InterPro" id="IPR006612">
    <property type="entry name" value="THAP_Znf"/>
</dbReference>
<dbReference type="Pfam" id="PF05485">
    <property type="entry name" value="THAP"/>
    <property type="match status" value="1"/>
</dbReference>
<dbReference type="InterPro" id="IPR013087">
    <property type="entry name" value="Znf_C2H2_type"/>
</dbReference>
<dbReference type="Proteomes" id="UP001652582">
    <property type="component" value="Chromosome 27"/>
</dbReference>
<comment type="subcellular location">
    <subcellularLocation>
        <location evidence="1">Nucleus</location>
    </subcellularLocation>
</comment>
<feature type="domain" description="C2H2-type" evidence="10">
    <location>
        <begin position="401"/>
        <end position="428"/>
    </location>
</feature>
<dbReference type="InterPro" id="IPR036236">
    <property type="entry name" value="Znf_C2H2_sf"/>
</dbReference>
<evidence type="ECO:0000259" key="11">
    <source>
        <dbReference type="PROSITE" id="PS50950"/>
    </source>
</evidence>
<dbReference type="PANTHER" id="PTHR24394:SF44">
    <property type="entry name" value="ZINC FINGER PROTEIN 271-LIKE"/>
    <property type="match status" value="1"/>
</dbReference>
<dbReference type="PROSITE" id="PS50950">
    <property type="entry name" value="ZF_THAP"/>
    <property type="match status" value="1"/>
</dbReference>
<evidence type="ECO:0000259" key="10">
    <source>
        <dbReference type="PROSITE" id="PS50157"/>
    </source>
</evidence>
<dbReference type="InterPro" id="IPR038441">
    <property type="entry name" value="THAP_Znf_sf"/>
</dbReference>
<dbReference type="InterPro" id="IPR012934">
    <property type="entry name" value="Znf_AD"/>
</dbReference>
<dbReference type="SUPFAM" id="SSF57667">
    <property type="entry name" value="beta-beta-alpha zinc fingers"/>
    <property type="match status" value="4"/>
</dbReference>
<keyword evidence="4 8" id="KW-0863">Zinc-finger</keyword>
<evidence type="ECO:0000256" key="9">
    <source>
        <dbReference type="PROSITE-ProRule" id="PRU00309"/>
    </source>
</evidence>
<feature type="domain" description="C2H2-type" evidence="10">
    <location>
        <begin position="570"/>
        <end position="597"/>
    </location>
</feature>
<dbReference type="PROSITE" id="PS50157">
    <property type="entry name" value="ZINC_FINGER_C2H2_2"/>
    <property type="match status" value="8"/>
</dbReference>
<dbReference type="PROSITE" id="PS00028">
    <property type="entry name" value="ZINC_FINGER_C2H2_1"/>
    <property type="match status" value="4"/>
</dbReference>
<feature type="domain" description="C2H2-type" evidence="10">
    <location>
        <begin position="485"/>
        <end position="512"/>
    </location>
</feature>
<keyword evidence="5" id="KW-0862">Zinc</keyword>
<keyword evidence="12" id="KW-1185">Reference proteome</keyword>
<keyword evidence="6 9" id="KW-0238">DNA-binding</keyword>
<dbReference type="SMART" id="SM00980">
    <property type="entry name" value="THAP"/>
    <property type="match status" value="1"/>
</dbReference>
<feature type="domain" description="C2H2-type" evidence="10">
    <location>
        <begin position="513"/>
        <end position="541"/>
    </location>
</feature>
<evidence type="ECO:0000256" key="3">
    <source>
        <dbReference type="ARBA" id="ARBA00022737"/>
    </source>
</evidence>
<keyword evidence="2" id="KW-0479">Metal-binding</keyword>
<proteinExistence type="predicted"/>
<dbReference type="GeneID" id="112056003"/>
<feature type="domain" description="C2H2-type" evidence="10">
    <location>
        <begin position="542"/>
        <end position="569"/>
    </location>
</feature>
<dbReference type="SMART" id="SM00355">
    <property type="entry name" value="ZnF_C2H2"/>
    <property type="match status" value="9"/>
</dbReference>
<evidence type="ECO:0000256" key="5">
    <source>
        <dbReference type="ARBA" id="ARBA00022833"/>
    </source>
</evidence>
<feature type="domain" description="C2H2-type" evidence="10">
    <location>
        <begin position="429"/>
        <end position="456"/>
    </location>
</feature>
<keyword evidence="3" id="KW-0677">Repeat</keyword>
<dbReference type="Gene3D" id="6.20.210.20">
    <property type="entry name" value="THAP domain"/>
    <property type="match status" value="1"/>
</dbReference>
<dbReference type="Gene3D" id="3.30.160.60">
    <property type="entry name" value="Classic Zinc Finger"/>
    <property type="match status" value="8"/>
</dbReference>
<evidence type="ECO:0000256" key="6">
    <source>
        <dbReference type="ARBA" id="ARBA00023125"/>
    </source>
</evidence>
<accession>A0ABM3M4F4</accession>
<feature type="domain" description="THAP-type" evidence="11">
    <location>
        <begin position="1"/>
        <end position="84"/>
    </location>
</feature>
<gene>
    <name evidence="13" type="primary">LOC112056003</name>
</gene>
<evidence type="ECO:0000256" key="1">
    <source>
        <dbReference type="ARBA" id="ARBA00004123"/>
    </source>
</evidence>
<dbReference type="PANTHER" id="PTHR24394">
    <property type="entry name" value="ZINC FINGER PROTEIN"/>
    <property type="match status" value="1"/>
</dbReference>
<keyword evidence="7" id="KW-0539">Nucleus</keyword>
<feature type="domain" description="C2H2-type" evidence="10">
    <location>
        <begin position="598"/>
        <end position="625"/>
    </location>
</feature>
<evidence type="ECO:0000256" key="8">
    <source>
        <dbReference type="PROSITE-ProRule" id="PRU00042"/>
    </source>
</evidence>
<evidence type="ECO:0000313" key="13">
    <source>
        <dbReference type="RefSeq" id="XP_052746361.1"/>
    </source>
</evidence>
<evidence type="ECO:0000313" key="12">
    <source>
        <dbReference type="Proteomes" id="UP001652582"/>
    </source>
</evidence>
<evidence type="ECO:0000256" key="4">
    <source>
        <dbReference type="ARBA" id="ARBA00022771"/>
    </source>
</evidence>
<dbReference type="SMART" id="SM00868">
    <property type="entry name" value="zf-AD"/>
    <property type="match status" value="1"/>
</dbReference>
<feature type="domain" description="C2H2-type" evidence="10">
    <location>
        <begin position="457"/>
        <end position="484"/>
    </location>
</feature>
<name>A0ABM3M4F4_BICAN</name>
<protein>
    <submittedName>
        <fullName evidence="13">Zinc finger protein 260 isoform X1</fullName>
    </submittedName>
</protein>
<sequence>MQCCVPFCENTSDTVSPSDGKGITFHEFPREACLRAAWLRALGMQDSHHPDPAVVCSLHFLDDDFHDTEDCVRQIRSDAIPSAVQLCVICLDTDSKLVPMSRHKLEETYPLLTGLPSFNTDTLRQTVCVLCAQRLTNFSRLRDLSLRAHSLLMDLLQKHQLITIQHIKMFSHTINRLKSDLVSTTRESDHCDLYIYHSDENQKPELEDINVATVINEVSWDPIDVKVKIENYNQIDDLNDENFPSSEDYLDSYSEMKTQNVKCENAVLKCKHCMEEFVEENAYYEHLSLHMQNTGNSGFESSQVCEPRVSVSWESMDLRNEEGTQRMNADPLAIPDSPHTSLAPLSKVQAAEGSAAILKSKQTHEVQISDICINKPTNNIDNIHDNNKDSRSESHTGEKLHTCERCGFKCARKSSLYRHMRIHTGEKPHCCDMCNYKTARKCQLAKHKRTHTDDKPYSCNICNFSCARNNSFVLHMRSHIGDKPFSCEVCDYKSEHKGNLVRHMKIHTGEKPYACEECDYRSTHKSSLIAHNMTTHTGEKPYSCDVCNFSCAHKTSYTEHMRSHTGEKPYSCTVCNYRSAYKSNLTSHMKIHTGEKLYSCYLCDYKGIRSSDLAKHMRRHTAETSAVFV</sequence>
<evidence type="ECO:0000256" key="2">
    <source>
        <dbReference type="ARBA" id="ARBA00022723"/>
    </source>
</evidence>
<reference evidence="13" key="1">
    <citation type="submission" date="2025-08" db="UniProtKB">
        <authorList>
            <consortium name="RefSeq"/>
        </authorList>
    </citation>
    <scope>IDENTIFICATION</scope>
</reference>
<dbReference type="SUPFAM" id="SSF57716">
    <property type="entry name" value="Glucocorticoid receptor-like (DNA-binding domain)"/>
    <property type="match status" value="2"/>
</dbReference>
<organism evidence="12 13">
    <name type="scientific">Bicyclus anynana</name>
    <name type="common">Squinting bush brown butterfly</name>
    <dbReference type="NCBI Taxonomy" id="110368"/>
    <lineage>
        <taxon>Eukaryota</taxon>
        <taxon>Metazoa</taxon>
        <taxon>Ecdysozoa</taxon>
        <taxon>Arthropoda</taxon>
        <taxon>Hexapoda</taxon>
        <taxon>Insecta</taxon>
        <taxon>Pterygota</taxon>
        <taxon>Neoptera</taxon>
        <taxon>Endopterygota</taxon>
        <taxon>Lepidoptera</taxon>
        <taxon>Glossata</taxon>
        <taxon>Ditrysia</taxon>
        <taxon>Papilionoidea</taxon>
        <taxon>Nymphalidae</taxon>
        <taxon>Satyrinae</taxon>
        <taxon>Satyrini</taxon>
        <taxon>Mycalesina</taxon>
        <taxon>Bicyclus</taxon>
    </lineage>
</organism>
<dbReference type="Pfam" id="PF00096">
    <property type="entry name" value="zf-C2H2"/>
    <property type="match status" value="5"/>
</dbReference>
<dbReference type="RefSeq" id="XP_052746361.1">
    <property type="nucleotide sequence ID" value="XM_052890401.1"/>
</dbReference>